<evidence type="ECO:0000256" key="1">
    <source>
        <dbReference type="ARBA" id="ARBA00010800"/>
    </source>
</evidence>
<gene>
    <name evidence="3" type="ORF">BZA70DRAFT_280505</name>
</gene>
<protein>
    <submittedName>
        <fullName evidence="3">Ribonuclease P/MRP protein subunit</fullName>
    </submittedName>
</protein>
<dbReference type="InterPro" id="IPR002759">
    <property type="entry name" value="Pop5/Rpp14/Rnp2-like"/>
</dbReference>
<name>A0ABR1F3A7_9ASCO</name>
<organism evidence="3 4">
    <name type="scientific">Myxozyma melibiosi</name>
    <dbReference type="NCBI Taxonomy" id="54550"/>
    <lineage>
        <taxon>Eukaryota</taxon>
        <taxon>Fungi</taxon>
        <taxon>Dikarya</taxon>
        <taxon>Ascomycota</taxon>
        <taxon>Saccharomycotina</taxon>
        <taxon>Lipomycetes</taxon>
        <taxon>Lipomycetales</taxon>
        <taxon>Lipomycetaceae</taxon>
        <taxon>Myxozyma</taxon>
    </lineage>
</organism>
<dbReference type="RefSeq" id="XP_064767363.1">
    <property type="nucleotide sequence ID" value="XM_064912969.1"/>
</dbReference>
<comment type="caution">
    <text evidence="3">The sequence shown here is derived from an EMBL/GenBank/DDBJ whole genome shotgun (WGS) entry which is preliminary data.</text>
</comment>
<reference evidence="3 4" key="1">
    <citation type="submission" date="2024-03" db="EMBL/GenBank/DDBJ databases">
        <title>Genome-scale model development and genomic sequencing of the oleaginous clade Lipomyces.</title>
        <authorList>
            <consortium name="Lawrence Berkeley National Laboratory"/>
            <person name="Czajka J.J."/>
            <person name="Han Y."/>
            <person name="Kim J."/>
            <person name="Mondo S.J."/>
            <person name="Hofstad B.A."/>
            <person name="Robles A."/>
            <person name="Haridas S."/>
            <person name="Riley R."/>
            <person name="LaButti K."/>
            <person name="Pangilinan J."/>
            <person name="Andreopoulos W."/>
            <person name="Lipzen A."/>
            <person name="Yan J."/>
            <person name="Wang M."/>
            <person name="Ng V."/>
            <person name="Grigoriev I.V."/>
            <person name="Spatafora J.W."/>
            <person name="Magnuson J.K."/>
            <person name="Baker S.E."/>
            <person name="Pomraning K.R."/>
        </authorList>
    </citation>
    <scope>NUCLEOTIDE SEQUENCE [LARGE SCALE GENOMIC DNA]</scope>
    <source>
        <strain evidence="3 4">Phaff 52-87</strain>
    </source>
</reference>
<comment type="similarity">
    <text evidence="1">Belongs to the eukaryotic/archaeal RNase P protein component 2 family.</text>
</comment>
<dbReference type="Proteomes" id="UP001498771">
    <property type="component" value="Unassembled WGS sequence"/>
</dbReference>
<sequence>MVRIKSRYILFSIRFPTQQTIDKAPDPLKNPHFTPPPPAPFKLANNDATRRMNFTNPDLPSPHPRFAPGSAEAAKAWQTTSDGQFLPGGPLANLPPAARKVVMRTPGPAAITSAAVNHAVRDAVNRMFGDLGAGLVKASLSLKYFSEATATGILRVSREHFTLAWAALTLLTEIAGTPVLVTVQHVSGTMKKCERAGIALDREMARVLEFELKREGYEATRKARGVGFAAERFVVQ</sequence>
<dbReference type="Pfam" id="PF01900">
    <property type="entry name" value="RNase_P_Rpp14"/>
    <property type="match status" value="1"/>
</dbReference>
<accession>A0ABR1F3A7</accession>
<keyword evidence="4" id="KW-1185">Reference proteome</keyword>
<evidence type="ECO:0000313" key="4">
    <source>
        <dbReference type="Proteomes" id="UP001498771"/>
    </source>
</evidence>
<dbReference type="Gene3D" id="3.30.70.3250">
    <property type="entry name" value="Ribonuclease P, Pop5 subunit"/>
    <property type="match status" value="1"/>
</dbReference>
<proteinExistence type="inferred from homology"/>
<evidence type="ECO:0000313" key="3">
    <source>
        <dbReference type="EMBL" id="KAK7204330.1"/>
    </source>
</evidence>
<dbReference type="InterPro" id="IPR038085">
    <property type="entry name" value="Rnp2-like_sf"/>
</dbReference>
<dbReference type="GeneID" id="90038481"/>
<dbReference type="PANTHER" id="PTHR15441:SF2">
    <property type="entry name" value="RIBONUCLEASE P_MRP PROTEIN SUBUNIT POP5"/>
    <property type="match status" value="1"/>
</dbReference>
<dbReference type="PANTHER" id="PTHR15441">
    <property type="entry name" value="RIBONUCLEASE P PROTEIN SUBUNIT P14"/>
    <property type="match status" value="1"/>
</dbReference>
<dbReference type="SUPFAM" id="SSF160350">
    <property type="entry name" value="Rnp2-like"/>
    <property type="match status" value="1"/>
</dbReference>
<keyword evidence="2" id="KW-0819">tRNA processing</keyword>
<evidence type="ECO:0000256" key="2">
    <source>
        <dbReference type="ARBA" id="ARBA00022694"/>
    </source>
</evidence>
<dbReference type="EMBL" id="JBBJBU010000008">
    <property type="protein sequence ID" value="KAK7204330.1"/>
    <property type="molecule type" value="Genomic_DNA"/>
</dbReference>